<feature type="region of interest" description="Disordered" evidence="6">
    <location>
        <begin position="434"/>
        <end position="454"/>
    </location>
</feature>
<name>A0ABQ8FCS1_9FUNG</name>
<reference evidence="9 10" key="1">
    <citation type="submission" date="2021-02" db="EMBL/GenBank/DDBJ databases">
        <title>Variation within the Batrachochytrium salamandrivorans European outbreak.</title>
        <authorList>
            <person name="Kelly M."/>
            <person name="Pasmans F."/>
            <person name="Shea T.P."/>
            <person name="Munoz J.F."/>
            <person name="Carranza S."/>
            <person name="Cuomo C.A."/>
            <person name="Martel A."/>
        </authorList>
    </citation>
    <scope>NUCLEOTIDE SEQUENCE [LARGE SCALE GENOMIC DNA]</scope>
    <source>
        <strain evidence="9 10">AMFP18/2</strain>
    </source>
</reference>
<organism evidence="9 10">
    <name type="scientific">Batrachochytrium salamandrivorans</name>
    <dbReference type="NCBI Taxonomy" id="1357716"/>
    <lineage>
        <taxon>Eukaryota</taxon>
        <taxon>Fungi</taxon>
        <taxon>Fungi incertae sedis</taxon>
        <taxon>Chytridiomycota</taxon>
        <taxon>Chytridiomycota incertae sedis</taxon>
        <taxon>Chytridiomycetes</taxon>
        <taxon>Rhizophydiales</taxon>
        <taxon>Rhizophydiales incertae sedis</taxon>
        <taxon>Batrachochytrium</taxon>
    </lineage>
</organism>
<dbReference type="Pfam" id="PF12999">
    <property type="entry name" value="PRKCSH-like"/>
    <property type="match status" value="1"/>
</dbReference>
<feature type="coiled-coil region" evidence="5">
    <location>
        <begin position="170"/>
        <end position="207"/>
    </location>
</feature>
<sequence length="454" mass="50023">MFRLKNTLVMAFITAAVATETKLGPTVGVSTANLYRYAQLKPGTLFNCFDGTRSIPFDSVNDDYCDCEDGSDEPGTSACDGGTFSCINKGHIESHIPSSRVNDGVCDEACCDGSDEYSSNAKCSNQCAKQAVAYASMTSEAESIRRQGALVKLQYIEDSKHTLVDRTKEIENLRLTLKLREAEVAVIREEQAKVEKLEKQQLENQQEYDAKDSCKGYTEKIDKWLDTLLLAVSLLEPKKADTEINKVLAIRDSIVIQRQKEVDDAHKANLAESGHNYTEELHAIEDKLASTNLLVGDAISQIDTISKEVDQDFGPENVFYMLRKQCVEMQHLEYNYKLCFLDTAHQGGTSLGTFSSWGSDGAGDKYHEMNYSGGDQCWNGPARSVKVKLTCGVANALVDIQEPNKCEYVFMATTPAVCEVSDTHRALFVPAPSDPLAKTASEQDSFGGSDHTEL</sequence>
<dbReference type="InterPro" id="IPR039794">
    <property type="entry name" value="Gtb1-like"/>
</dbReference>
<evidence type="ECO:0000313" key="9">
    <source>
        <dbReference type="EMBL" id="KAH6595738.1"/>
    </source>
</evidence>
<proteinExistence type="predicted"/>
<keyword evidence="2 7" id="KW-0732">Signal</keyword>
<protein>
    <recommendedName>
        <fullName evidence="1">Glucosidase 2 subunit beta</fullName>
    </recommendedName>
</protein>
<evidence type="ECO:0000256" key="6">
    <source>
        <dbReference type="SAM" id="MobiDB-lite"/>
    </source>
</evidence>
<dbReference type="Proteomes" id="UP001648503">
    <property type="component" value="Unassembled WGS sequence"/>
</dbReference>
<dbReference type="EMBL" id="JAFCIX010000279">
    <property type="protein sequence ID" value="KAH6595738.1"/>
    <property type="molecule type" value="Genomic_DNA"/>
</dbReference>
<evidence type="ECO:0000256" key="4">
    <source>
        <dbReference type="ARBA" id="ARBA00023157"/>
    </source>
</evidence>
<evidence type="ECO:0000256" key="3">
    <source>
        <dbReference type="ARBA" id="ARBA00022824"/>
    </source>
</evidence>
<dbReference type="Gene3D" id="2.70.130.10">
    <property type="entry name" value="Mannose-6-phosphate receptor binding domain"/>
    <property type="match status" value="1"/>
</dbReference>
<keyword evidence="4" id="KW-1015">Disulfide bond</keyword>
<accession>A0ABQ8FCS1</accession>
<evidence type="ECO:0000256" key="5">
    <source>
        <dbReference type="SAM" id="Coils"/>
    </source>
</evidence>
<gene>
    <name evidence="9" type="ORF">BASA50_005639</name>
</gene>
<keyword evidence="10" id="KW-1185">Reference proteome</keyword>
<keyword evidence="3" id="KW-0256">Endoplasmic reticulum</keyword>
<dbReference type="PANTHER" id="PTHR12630:SF1">
    <property type="entry name" value="GLUCOSIDASE 2 SUBUNIT BETA"/>
    <property type="match status" value="1"/>
</dbReference>
<evidence type="ECO:0000256" key="1">
    <source>
        <dbReference type="ARBA" id="ARBA00022387"/>
    </source>
</evidence>
<dbReference type="InterPro" id="IPR009011">
    <property type="entry name" value="Man6P_isomerase_rcpt-bd_dom_sf"/>
</dbReference>
<dbReference type="InterPro" id="IPR036607">
    <property type="entry name" value="PRKCSH"/>
</dbReference>
<comment type="caution">
    <text evidence="9">The sequence shown here is derived from an EMBL/GenBank/DDBJ whole genome shotgun (WGS) entry which is preliminary data.</text>
</comment>
<feature type="signal peptide" evidence="7">
    <location>
        <begin position="1"/>
        <end position="18"/>
    </location>
</feature>
<dbReference type="InterPro" id="IPR028146">
    <property type="entry name" value="PRKCSH_N"/>
</dbReference>
<dbReference type="PANTHER" id="PTHR12630">
    <property type="entry name" value="N-LINKED OLIGOSACCHARIDE PROCESSING"/>
    <property type="match status" value="1"/>
</dbReference>
<dbReference type="SUPFAM" id="SSF50911">
    <property type="entry name" value="Mannose 6-phosphate receptor domain"/>
    <property type="match status" value="1"/>
</dbReference>
<dbReference type="PROSITE" id="PS51914">
    <property type="entry name" value="MRH"/>
    <property type="match status" value="1"/>
</dbReference>
<evidence type="ECO:0000259" key="8">
    <source>
        <dbReference type="PROSITE" id="PS51914"/>
    </source>
</evidence>
<evidence type="ECO:0000256" key="2">
    <source>
        <dbReference type="ARBA" id="ARBA00022729"/>
    </source>
</evidence>
<keyword evidence="5" id="KW-0175">Coiled coil</keyword>
<evidence type="ECO:0000256" key="7">
    <source>
        <dbReference type="SAM" id="SignalP"/>
    </source>
</evidence>
<evidence type="ECO:0000313" key="10">
    <source>
        <dbReference type="Proteomes" id="UP001648503"/>
    </source>
</evidence>
<feature type="domain" description="MRH" evidence="8">
    <location>
        <begin position="324"/>
        <end position="420"/>
    </location>
</feature>
<feature type="chain" id="PRO_5046380769" description="Glucosidase 2 subunit beta" evidence="7">
    <location>
        <begin position="19"/>
        <end position="454"/>
    </location>
</feature>
<dbReference type="InterPro" id="IPR044865">
    <property type="entry name" value="MRH_dom"/>
</dbReference>
<dbReference type="Pfam" id="PF13015">
    <property type="entry name" value="PRKCSH_1"/>
    <property type="match status" value="1"/>
</dbReference>